<dbReference type="GO" id="GO:0005634">
    <property type="term" value="C:nucleus"/>
    <property type="evidence" value="ECO:0007669"/>
    <property type="project" value="TreeGrafter"/>
</dbReference>
<dbReference type="SUPFAM" id="SSF57850">
    <property type="entry name" value="RING/U-box"/>
    <property type="match status" value="1"/>
</dbReference>
<keyword evidence="2 4" id="KW-0863">Zinc-finger</keyword>
<evidence type="ECO:0000259" key="5">
    <source>
        <dbReference type="PROSITE" id="PS50089"/>
    </source>
</evidence>
<dbReference type="GO" id="GO:0008270">
    <property type="term" value="F:zinc ion binding"/>
    <property type="evidence" value="ECO:0007669"/>
    <property type="project" value="UniProtKB-KW"/>
</dbReference>
<dbReference type="AlphaFoldDB" id="A0AAU9JY29"/>
<feature type="domain" description="RING-type" evidence="5">
    <location>
        <begin position="90"/>
        <end position="131"/>
    </location>
</feature>
<accession>A0AAU9JY29</accession>
<dbReference type="EMBL" id="CAJZBQ010000050">
    <property type="protein sequence ID" value="CAG9330025.1"/>
    <property type="molecule type" value="Genomic_DNA"/>
</dbReference>
<evidence type="ECO:0000256" key="1">
    <source>
        <dbReference type="ARBA" id="ARBA00022723"/>
    </source>
</evidence>
<dbReference type="SMART" id="SM00184">
    <property type="entry name" value="RING"/>
    <property type="match status" value="1"/>
</dbReference>
<evidence type="ECO:0000256" key="4">
    <source>
        <dbReference type="PROSITE-ProRule" id="PRU00175"/>
    </source>
</evidence>
<dbReference type="Proteomes" id="UP001162131">
    <property type="component" value="Unassembled WGS sequence"/>
</dbReference>
<sequence length="136" mass="15805">MFNRGTITDAMISLSTGQLFIYGENRNVNIEDAVNIYVQILQQDQRREANHGITSEQLNSLAELKWPGFLYQLEKSTPGSLQFRRTKKECAICLHELEQDEIVRELPCKHLFHKTCIDKWLKSKCLCPLDKKPVVR</sequence>
<dbReference type="Pfam" id="PF13639">
    <property type="entry name" value="zf-RING_2"/>
    <property type="match status" value="1"/>
</dbReference>
<dbReference type="InterPro" id="IPR001841">
    <property type="entry name" value="Znf_RING"/>
</dbReference>
<dbReference type="CDD" id="cd16454">
    <property type="entry name" value="RING-H2_PA-TM-RING"/>
    <property type="match status" value="1"/>
</dbReference>
<dbReference type="PROSITE" id="PS50089">
    <property type="entry name" value="ZF_RING_2"/>
    <property type="match status" value="1"/>
</dbReference>
<organism evidence="6 7">
    <name type="scientific">Blepharisma stoltei</name>
    <dbReference type="NCBI Taxonomy" id="1481888"/>
    <lineage>
        <taxon>Eukaryota</taxon>
        <taxon>Sar</taxon>
        <taxon>Alveolata</taxon>
        <taxon>Ciliophora</taxon>
        <taxon>Postciliodesmatophora</taxon>
        <taxon>Heterotrichea</taxon>
        <taxon>Heterotrichida</taxon>
        <taxon>Blepharismidae</taxon>
        <taxon>Blepharisma</taxon>
    </lineage>
</organism>
<comment type="caution">
    <text evidence="6">The sequence shown here is derived from an EMBL/GenBank/DDBJ whole genome shotgun (WGS) entry which is preliminary data.</text>
</comment>
<evidence type="ECO:0000256" key="3">
    <source>
        <dbReference type="ARBA" id="ARBA00022833"/>
    </source>
</evidence>
<dbReference type="GO" id="GO:0006511">
    <property type="term" value="P:ubiquitin-dependent protein catabolic process"/>
    <property type="evidence" value="ECO:0007669"/>
    <property type="project" value="TreeGrafter"/>
</dbReference>
<evidence type="ECO:0000256" key="2">
    <source>
        <dbReference type="ARBA" id="ARBA00022771"/>
    </source>
</evidence>
<dbReference type="PANTHER" id="PTHR45931">
    <property type="entry name" value="SI:CH211-59O9.10"/>
    <property type="match status" value="1"/>
</dbReference>
<protein>
    <recommendedName>
        <fullName evidence="5">RING-type domain-containing protein</fullName>
    </recommendedName>
</protein>
<dbReference type="InterPro" id="IPR051834">
    <property type="entry name" value="RING_finger_E3_ligase"/>
</dbReference>
<keyword evidence="1" id="KW-0479">Metal-binding</keyword>
<evidence type="ECO:0000313" key="6">
    <source>
        <dbReference type="EMBL" id="CAG9330025.1"/>
    </source>
</evidence>
<keyword evidence="3" id="KW-0862">Zinc</keyword>
<reference evidence="6" key="1">
    <citation type="submission" date="2021-09" db="EMBL/GenBank/DDBJ databases">
        <authorList>
            <consortium name="AG Swart"/>
            <person name="Singh M."/>
            <person name="Singh A."/>
            <person name="Seah K."/>
            <person name="Emmerich C."/>
        </authorList>
    </citation>
    <scope>NUCLEOTIDE SEQUENCE</scope>
    <source>
        <strain evidence="6">ATCC30299</strain>
    </source>
</reference>
<dbReference type="Gene3D" id="3.30.40.10">
    <property type="entry name" value="Zinc/RING finger domain, C3HC4 (zinc finger)"/>
    <property type="match status" value="1"/>
</dbReference>
<dbReference type="PANTHER" id="PTHR45931:SF3">
    <property type="entry name" value="RING ZINC FINGER-CONTAINING PROTEIN"/>
    <property type="match status" value="1"/>
</dbReference>
<gene>
    <name evidence="6" type="ORF">BSTOLATCC_MIC50138</name>
</gene>
<evidence type="ECO:0000313" key="7">
    <source>
        <dbReference type="Proteomes" id="UP001162131"/>
    </source>
</evidence>
<proteinExistence type="predicted"/>
<name>A0AAU9JY29_9CILI</name>
<keyword evidence="7" id="KW-1185">Reference proteome</keyword>
<dbReference type="GO" id="GO:0061630">
    <property type="term" value="F:ubiquitin protein ligase activity"/>
    <property type="evidence" value="ECO:0007669"/>
    <property type="project" value="TreeGrafter"/>
</dbReference>
<dbReference type="InterPro" id="IPR013083">
    <property type="entry name" value="Znf_RING/FYVE/PHD"/>
</dbReference>